<dbReference type="Gene3D" id="3.60.10.10">
    <property type="entry name" value="Endonuclease/exonuclease/phosphatase"/>
    <property type="match status" value="1"/>
</dbReference>
<evidence type="ECO:0000256" key="1">
    <source>
        <dbReference type="SAM" id="MobiDB-lite"/>
    </source>
</evidence>
<gene>
    <name evidence="3" type="ORF">BCR35DRAFT_323714</name>
</gene>
<evidence type="ECO:0000313" key="3">
    <source>
        <dbReference type="EMBL" id="ORY90267.1"/>
    </source>
</evidence>
<dbReference type="PANTHER" id="PTHR11200">
    <property type="entry name" value="INOSITOL 5-PHOSPHATASE"/>
    <property type="match status" value="1"/>
</dbReference>
<feature type="region of interest" description="Disordered" evidence="1">
    <location>
        <begin position="1"/>
        <end position="112"/>
    </location>
</feature>
<feature type="compositionally biased region" description="Basic and acidic residues" evidence="1">
    <location>
        <begin position="1"/>
        <end position="10"/>
    </location>
</feature>
<name>A0A1Y2G3D3_9BASI</name>
<dbReference type="InterPro" id="IPR000300">
    <property type="entry name" value="IPPc"/>
</dbReference>
<keyword evidence="4" id="KW-1185">Reference proteome</keyword>
<dbReference type="GO" id="GO:0046856">
    <property type="term" value="P:phosphatidylinositol dephosphorylation"/>
    <property type="evidence" value="ECO:0007669"/>
    <property type="project" value="InterPro"/>
</dbReference>
<reference evidence="3 4" key="1">
    <citation type="submission" date="2016-07" db="EMBL/GenBank/DDBJ databases">
        <title>Pervasive Adenine N6-methylation of Active Genes in Fungi.</title>
        <authorList>
            <consortium name="DOE Joint Genome Institute"/>
            <person name="Mondo S.J."/>
            <person name="Dannebaum R.O."/>
            <person name="Kuo R.C."/>
            <person name="Labutti K."/>
            <person name="Haridas S."/>
            <person name="Kuo A."/>
            <person name="Salamov A."/>
            <person name="Ahrendt S.R."/>
            <person name="Lipzen A."/>
            <person name="Sullivan W."/>
            <person name="Andreopoulos W.B."/>
            <person name="Clum A."/>
            <person name="Lindquist E."/>
            <person name="Daum C."/>
            <person name="Ramamoorthy G.K."/>
            <person name="Gryganskyi A."/>
            <person name="Culley D."/>
            <person name="Magnuson J.K."/>
            <person name="James T.Y."/>
            <person name="O'Malley M.A."/>
            <person name="Stajich J.E."/>
            <person name="Spatafora J.W."/>
            <person name="Visel A."/>
            <person name="Grigoriev I.V."/>
        </authorList>
    </citation>
    <scope>NUCLEOTIDE SEQUENCE [LARGE SCALE GENOMIC DNA]</scope>
    <source>
        <strain evidence="3 4">62-1032</strain>
    </source>
</reference>
<organism evidence="3 4">
    <name type="scientific">Leucosporidium creatinivorum</name>
    <dbReference type="NCBI Taxonomy" id="106004"/>
    <lineage>
        <taxon>Eukaryota</taxon>
        <taxon>Fungi</taxon>
        <taxon>Dikarya</taxon>
        <taxon>Basidiomycota</taxon>
        <taxon>Pucciniomycotina</taxon>
        <taxon>Microbotryomycetes</taxon>
        <taxon>Leucosporidiales</taxon>
        <taxon>Leucosporidium</taxon>
    </lineage>
</organism>
<sequence length="702" mass="74407">MATTDERPAGERAGAASSTSHLAVPAGAADVRLPSSPSSRSLSEPSRPHTPLHPHRKENAPKQLLSKLKSITRKAKAPPISRRPSCRVPSRTPNLDEGREYGPAPAPTPTRPSIKVRLVTHNMHDSLPGPTGDLSDFLGEIRGALRGRHSSTSTGGGLSTAGSTRGSTTGSIISIPSPAHLPLFPLTTGHPYHLVVVAGQECPTASGVLAGKMRTLDGRGWTAILEDWLCGGVHSDDMSEAPEGSVAGDESDAPTDGGAGEGASLRSRATVEDDDDEAGSGRGSHRGPYVLVEKARLMGIYLAVFVHRSCDQLVDGTSTGRVTAGLIGGRIGNKGGVGISLSFAASRLLFVSAHLAAHAHHVEIRKANVAKILGEMEIDDFLGGGMKSGDLTSRFDQTFFMGDLNFRLDVTRLHADWLLKSRDYATALEFDQLRQVLAEPESVFKGFGEAPITFAPTYKYDIVSKVRKRRSTLLRGHRERAPKRTSRDWKAFQPVDADDIDPGAASDPEMLQSTRDVPPEEDDVRSMLSEASALSDYERVEKTPDLAAVAMGLPSSPPKGNATSMDAVRKAAQVRFLTLVRTNSAAAAFVKAAKQSTGSSAEASTSSSGNASPRKMSFPGVPFVRPILRGAHSEMVLPLDRASGEESSAAPSEDEAPTPEAEAESPTVKEAAVEACFDSSSKQRVQSYTGEPSLNASVKLSR</sequence>
<feature type="region of interest" description="Disordered" evidence="1">
    <location>
        <begin position="236"/>
        <end position="285"/>
    </location>
</feature>
<dbReference type="InterPro" id="IPR036691">
    <property type="entry name" value="Endo/exonu/phosph_ase_sf"/>
</dbReference>
<protein>
    <recommendedName>
        <fullName evidence="2">Inositol polyphosphate-related phosphatase domain-containing protein</fullName>
    </recommendedName>
</protein>
<dbReference type="SUPFAM" id="SSF56219">
    <property type="entry name" value="DNase I-like"/>
    <property type="match status" value="1"/>
</dbReference>
<evidence type="ECO:0000259" key="2">
    <source>
        <dbReference type="SMART" id="SM00128"/>
    </source>
</evidence>
<proteinExistence type="predicted"/>
<dbReference type="Proteomes" id="UP000193467">
    <property type="component" value="Unassembled WGS sequence"/>
</dbReference>
<feature type="compositionally biased region" description="Low complexity" evidence="1">
    <location>
        <begin position="160"/>
        <end position="173"/>
    </location>
</feature>
<dbReference type="Pfam" id="PF22669">
    <property type="entry name" value="Exo_endo_phos2"/>
    <property type="match status" value="1"/>
</dbReference>
<feature type="region of interest" description="Disordered" evidence="1">
    <location>
        <begin position="147"/>
        <end position="173"/>
    </location>
</feature>
<feature type="compositionally biased region" description="Acidic residues" evidence="1">
    <location>
        <begin position="652"/>
        <end position="663"/>
    </location>
</feature>
<feature type="region of interest" description="Disordered" evidence="1">
    <location>
        <begin position="593"/>
        <end position="619"/>
    </location>
</feature>
<dbReference type="EMBL" id="MCGR01000004">
    <property type="protein sequence ID" value="ORY90267.1"/>
    <property type="molecule type" value="Genomic_DNA"/>
</dbReference>
<dbReference type="GO" id="GO:0004439">
    <property type="term" value="F:phosphatidylinositol-4,5-bisphosphate 5-phosphatase activity"/>
    <property type="evidence" value="ECO:0007669"/>
    <property type="project" value="TreeGrafter"/>
</dbReference>
<feature type="domain" description="Inositol polyphosphate-related phosphatase" evidence="2">
    <location>
        <begin position="219"/>
        <end position="506"/>
    </location>
</feature>
<dbReference type="PANTHER" id="PTHR11200:SF275">
    <property type="entry name" value="LD06095P"/>
    <property type="match status" value="1"/>
</dbReference>
<feature type="region of interest" description="Disordered" evidence="1">
    <location>
        <begin position="641"/>
        <end position="702"/>
    </location>
</feature>
<feature type="compositionally biased region" description="Polar residues" evidence="1">
    <location>
        <begin position="678"/>
        <end position="702"/>
    </location>
</feature>
<feature type="compositionally biased region" description="Low complexity" evidence="1">
    <location>
        <begin position="32"/>
        <end position="45"/>
    </location>
</feature>
<dbReference type="InParanoid" id="A0A1Y2G3D3"/>
<dbReference type="STRING" id="106004.A0A1Y2G3D3"/>
<accession>A0A1Y2G3D3</accession>
<dbReference type="InterPro" id="IPR046985">
    <property type="entry name" value="IP5"/>
</dbReference>
<comment type="caution">
    <text evidence="3">The sequence shown here is derived from an EMBL/GenBank/DDBJ whole genome shotgun (WGS) entry which is preliminary data.</text>
</comment>
<dbReference type="AlphaFoldDB" id="A0A1Y2G3D3"/>
<feature type="compositionally biased region" description="Low complexity" evidence="1">
    <location>
        <begin position="593"/>
        <end position="612"/>
    </location>
</feature>
<dbReference type="SMART" id="SM00128">
    <property type="entry name" value="IPPc"/>
    <property type="match status" value="1"/>
</dbReference>
<evidence type="ECO:0000313" key="4">
    <source>
        <dbReference type="Proteomes" id="UP000193467"/>
    </source>
</evidence>
<dbReference type="OrthoDB" id="405996at2759"/>
<feature type="region of interest" description="Disordered" evidence="1">
    <location>
        <begin position="493"/>
        <end position="522"/>
    </location>
</feature>